<organism evidence="2 3">
    <name type="scientific">Exiguobacterium alkaliphilum</name>
    <dbReference type="NCBI Taxonomy" id="1428684"/>
    <lineage>
        <taxon>Bacteria</taxon>
        <taxon>Bacillati</taxon>
        <taxon>Bacillota</taxon>
        <taxon>Bacilli</taxon>
        <taxon>Bacillales</taxon>
        <taxon>Bacillales Family XII. Incertae Sedis</taxon>
        <taxon>Exiguobacterium</taxon>
    </lineage>
</organism>
<dbReference type="Gene3D" id="3.40.50.2000">
    <property type="entry name" value="Glycogen Phosphorylase B"/>
    <property type="match status" value="1"/>
</dbReference>
<reference evidence="2 3" key="1">
    <citation type="submission" date="2022-07" db="EMBL/GenBank/DDBJ databases">
        <title>Genomic and pangenome structural analysis of the polyextremophile Exiguobacterium.</title>
        <authorList>
            <person name="Shen L."/>
        </authorList>
    </citation>
    <scope>NUCLEOTIDE SEQUENCE [LARGE SCALE GENOMIC DNA]</scope>
    <source>
        <strain evidence="2 3">12_1</strain>
    </source>
</reference>
<name>A0ABT2L0P0_9BACL</name>
<keyword evidence="2" id="KW-0808">Transferase</keyword>
<dbReference type="RefSeq" id="WP_034817847.1">
    <property type="nucleotide sequence ID" value="NZ_JANIEK010000024.1"/>
</dbReference>
<dbReference type="Pfam" id="PF13524">
    <property type="entry name" value="Glyco_trans_1_2"/>
    <property type="match status" value="1"/>
</dbReference>
<dbReference type="InterPro" id="IPR055259">
    <property type="entry name" value="YkvP/CgeB_Glyco_trans-like"/>
</dbReference>
<comment type="caution">
    <text evidence="2">The sequence shown here is derived from an EMBL/GenBank/DDBJ whole genome shotgun (WGS) entry which is preliminary data.</text>
</comment>
<evidence type="ECO:0000259" key="1">
    <source>
        <dbReference type="Pfam" id="PF13524"/>
    </source>
</evidence>
<evidence type="ECO:0000313" key="3">
    <source>
        <dbReference type="Proteomes" id="UP001206821"/>
    </source>
</evidence>
<dbReference type="EC" id="2.4.-.-" evidence="2"/>
<sequence length="1022" mass="117532">MEWQKKARRAAYLGVQRSKRLGRKVLKKTSQQKGQAWREVAPGWFTRSSHIYMEGTDFTVTNDEPIVLTYRPDGKSDVVAIDSLLGENMKSFTSTLRIKSRDSVEPTLRLEVYRKGGRTRQITLQNGQKEEVALGMGEKILRAHLDIHGSGTFSMIDIRIGEASIWHGEGSTSNVKDEDFAFMLPLDESNLRSMTPERTVARWESDRLVLSAEGNQYAHYGVGEAELPHVDTGRGIDFSTGDMDDDLYRFYFKGETNGGADASLFVATYTKAGRDKLVEIPLGLSGIIRIAPSHRSLRYFVRVNGQGELRDLALGMIREKSVRQEELFSLKPSMWTIPAPDVIKLKSKADQLVIDLKGEDDKRRYISYAEMNNSFKKLPVEYPFEVKANCRYRVTVDGSAGENANVVLYLVAYSETERQLMQQVQLGSEKVFYFDRGIRFLRFALRVDGSGEAVIDRIRVAEELVSDGREHPDFLDVREARLFAQRPRELHELKVAAIFDEFTMASYEPECQLITFTPDNWRATLLDEQPDVLIVESAWKGNRGAWEKKIVKYGTNTWEELDDLLSWCRHQNIPTVFWNKEDPIHYDRFIETAQRFDYVYTTDLNRVPDYKRDCGHERVDALPFAAQPKEHNPIRLPGTREPYACFAGSYYANRHESRKADMDRLFAAADQYGLAIYDRNYAINQRGESDQLQFPEQFRHSIRGSLKYNQIAKAYKGFKVMLNVNSVNDSPTMFSRRVFEGLACATPVVSTRSIGVEAMLGDYVFLDDGESDLDETFRRLMTDESFYEDVAIGGMRHVLTYHTYTQRLAKIVQDVGIPYRVDHEEVAVLAFVASKQEAETAVAQFEAQRYPHKKLILFLDKFEDHIDVYNTYNTESVSTYMRSYLEHYTSLTEILEPFEWVTYLNPNDYYGPDYLSDYLLASRYAEADILTKADYYSYEGVLQKHDHDESFRYVFDAIPSRSLIKPSALRFDTVDAALHRFLADESLRELARSGKRMFSVDPYQYVKDGASMDEASRQEVTR</sequence>
<gene>
    <name evidence="2" type="ORF">NQG31_07445</name>
</gene>
<keyword evidence="3" id="KW-1185">Reference proteome</keyword>
<evidence type="ECO:0000313" key="2">
    <source>
        <dbReference type="EMBL" id="MCT4795375.1"/>
    </source>
</evidence>
<keyword evidence="2" id="KW-0328">Glycosyltransferase</keyword>
<feature type="domain" description="Spore protein YkvP/CgeB glycosyl transferase-like" evidence="1">
    <location>
        <begin position="693"/>
        <end position="812"/>
    </location>
</feature>
<dbReference type="Proteomes" id="UP001206821">
    <property type="component" value="Unassembled WGS sequence"/>
</dbReference>
<proteinExistence type="predicted"/>
<dbReference type="GO" id="GO:0016757">
    <property type="term" value="F:glycosyltransferase activity"/>
    <property type="evidence" value="ECO:0007669"/>
    <property type="project" value="UniProtKB-KW"/>
</dbReference>
<dbReference type="EMBL" id="JANIEK010000024">
    <property type="protein sequence ID" value="MCT4795375.1"/>
    <property type="molecule type" value="Genomic_DNA"/>
</dbReference>
<accession>A0ABT2L0P0</accession>
<protein>
    <submittedName>
        <fullName evidence="2">Glycosyltransferase</fullName>
        <ecNumber evidence="2">2.4.-.-</ecNumber>
    </submittedName>
</protein>
<dbReference type="SUPFAM" id="SSF53756">
    <property type="entry name" value="UDP-Glycosyltransferase/glycogen phosphorylase"/>
    <property type="match status" value="1"/>
</dbReference>